<dbReference type="EMBL" id="JAACJK010000058">
    <property type="protein sequence ID" value="KAF5336524.1"/>
    <property type="molecule type" value="Genomic_DNA"/>
</dbReference>
<sequence length="327" mass="35760">MLGANVLARRAFCSLRAAASMSRGRTALTVPPNRAIHASAPVLKKKKATTDFESLFDDDDLEIVDTVTSKTAAPTHPSAPSTSTSGRTLGDSRRTKLSPQARKEKLTETLAYMKPRIGRKPTEPHPEVRNAAWLNLLQLASSEADMREIVSTMPQWAQGGRTFTALFSESFVRRCQELACPRLALQVYGDYAKYNLRLTLPAARQLLHSLHRLDISELMTASALYGLYNLPAAAQDYVSCAIIVNACFRNGSEDANAIAQALLPHLRKLQAETSVDEKDTYHRENVWVVKSMENIEAMLKEPKGAKAAPIPDLAAAASTSAEQTVSP</sequence>
<evidence type="ECO:0000313" key="3">
    <source>
        <dbReference type="Proteomes" id="UP000541558"/>
    </source>
</evidence>
<dbReference type="AlphaFoldDB" id="A0A8H5FH28"/>
<comment type="caution">
    <text evidence="2">The sequence shown here is derived from an EMBL/GenBank/DDBJ whole genome shotgun (WGS) entry which is preliminary data.</text>
</comment>
<organism evidence="2 3">
    <name type="scientific">Ephemerocybe angulata</name>
    <dbReference type="NCBI Taxonomy" id="980116"/>
    <lineage>
        <taxon>Eukaryota</taxon>
        <taxon>Fungi</taxon>
        <taxon>Dikarya</taxon>
        <taxon>Basidiomycota</taxon>
        <taxon>Agaricomycotina</taxon>
        <taxon>Agaricomycetes</taxon>
        <taxon>Agaricomycetidae</taxon>
        <taxon>Agaricales</taxon>
        <taxon>Agaricineae</taxon>
        <taxon>Psathyrellaceae</taxon>
        <taxon>Ephemerocybe</taxon>
    </lineage>
</organism>
<proteinExistence type="predicted"/>
<protein>
    <submittedName>
        <fullName evidence="2">Uncharacterized protein</fullName>
    </submittedName>
</protein>
<evidence type="ECO:0000256" key="1">
    <source>
        <dbReference type="SAM" id="MobiDB-lite"/>
    </source>
</evidence>
<dbReference type="OrthoDB" id="565731at2759"/>
<gene>
    <name evidence="2" type="ORF">D9611_006709</name>
</gene>
<dbReference type="Proteomes" id="UP000541558">
    <property type="component" value="Unassembled WGS sequence"/>
</dbReference>
<evidence type="ECO:0000313" key="2">
    <source>
        <dbReference type="EMBL" id="KAF5336524.1"/>
    </source>
</evidence>
<name>A0A8H5FH28_9AGAR</name>
<feature type="region of interest" description="Disordered" evidence="1">
    <location>
        <begin position="68"/>
        <end position="103"/>
    </location>
</feature>
<feature type="compositionally biased region" description="Low complexity" evidence="1">
    <location>
        <begin position="68"/>
        <end position="85"/>
    </location>
</feature>
<accession>A0A8H5FH28</accession>
<keyword evidence="3" id="KW-1185">Reference proteome</keyword>
<reference evidence="2 3" key="1">
    <citation type="journal article" date="2020" name="ISME J.">
        <title>Uncovering the hidden diversity of litter-decomposition mechanisms in mushroom-forming fungi.</title>
        <authorList>
            <person name="Floudas D."/>
            <person name="Bentzer J."/>
            <person name="Ahren D."/>
            <person name="Johansson T."/>
            <person name="Persson P."/>
            <person name="Tunlid A."/>
        </authorList>
    </citation>
    <scope>NUCLEOTIDE SEQUENCE [LARGE SCALE GENOMIC DNA]</scope>
    <source>
        <strain evidence="2 3">CBS 175.51</strain>
    </source>
</reference>